<keyword evidence="2" id="KW-1185">Reference proteome</keyword>
<accession>A0A5C3MCI8</accession>
<evidence type="ECO:0000313" key="1">
    <source>
        <dbReference type="EMBL" id="TFK43042.1"/>
    </source>
</evidence>
<dbReference type="AlphaFoldDB" id="A0A5C3MCI8"/>
<dbReference type="EMBL" id="ML213591">
    <property type="protein sequence ID" value="TFK43042.1"/>
    <property type="molecule type" value="Genomic_DNA"/>
</dbReference>
<protein>
    <submittedName>
        <fullName evidence="1">Uncharacterized protein</fullName>
    </submittedName>
</protein>
<dbReference type="Proteomes" id="UP000308652">
    <property type="component" value="Unassembled WGS sequence"/>
</dbReference>
<reference evidence="1 2" key="1">
    <citation type="journal article" date="2019" name="Nat. Ecol. Evol.">
        <title>Megaphylogeny resolves global patterns of mushroom evolution.</title>
        <authorList>
            <person name="Varga T."/>
            <person name="Krizsan K."/>
            <person name="Foldi C."/>
            <person name="Dima B."/>
            <person name="Sanchez-Garcia M."/>
            <person name="Sanchez-Ramirez S."/>
            <person name="Szollosi G.J."/>
            <person name="Szarkandi J.G."/>
            <person name="Papp V."/>
            <person name="Albert L."/>
            <person name="Andreopoulos W."/>
            <person name="Angelini C."/>
            <person name="Antonin V."/>
            <person name="Barry K.W."/>
            <person name="Bougher N.L."/>
            <person name="Buchanan P."/>
            <person name="Buyck B."/>
            <person name="Bense V."/>
            <person name="Catcheside P."/>
            <person name="Chovatia M."/>
            <person name="Cooper J."/>
            <person name="Damon W."/>
            <person name="Desjardin D."/>
            <person name="Finy P."/>
            <person name="Geml J."/>
            <person name="Haridas S."/>
            <person name="Hughes K."/>
            <person name="Justo A."/>
            <person name="Karasinski D."/>
            <person name="Kautmanova I."/>
            <person name="Kiss B."/>
            <person name="Kocsube S."/>
            <person name="Kotiranta H."/>
            <person name="LaButti K.M."/>
            <person name="Lechner B.E."/>
            <person name="Liimatainen K."/>
            <person name="Lipzen A."/>
            <person name="Lukacs Z."/>
            <person name="Mihaltcheva S."/>
            <person name="Morgado L.N."/>
            <person name="Niskanen T."/>
            <person name="Noordeloos M.E."/>
            <person name="Ohm R.A."/>
            <person name="Ortiz-Santana B."/>
            <person name="Ovrebo C."/>
            <person name="Racz N."/>
            <person name="Riley R."/>
            <person name="Savchenko A."/>
            <person name="Shiryaev A."/>
            <person name="Soop K."/>
            <person name="Spirin V."/>
            <person name="Szebenyi C."/>
            <person name="Tomsovsky M."/>
            <person name="Tulloss R.E."/>
            <person name="Uehling J."/>
            <person name="Grigoriev I.V."/>
            <person name="Vagvolgyi C."/>
            <person name="Papp T."/>
            <person name="Martin F.M."/>
            <person name="Miettinen O."/>
            <person name="Hibbett D.S."/>
            <person name="Nagy L.G."/>
        </authorList>
    </citation>
    <scope>NUCLEOTIDE SEQUENCE [LARGE SCALE GENOMIC DNA]</scope>
    <source>
        <strain evidence="1 2">CBS 166.37</strain>
    </source>
</reference>
<proteinExistence type="predicted"/>
<sequence length="211" mass="23593">MFSAVLEAGYLETFLWNSFYYFHFTSKNAENPTSLALNSAFLILSSPPGELHSLWNSRSSGFSWWNFPGVSSRYAQRAPGLLLTSKPFNDLHLPTNFPRTGELENGLGGLPICEHVRAVLCGQLLLKLTHKKKVGVFIKLIQIIHSESVEKKGIIYLPSFTGSQSSEDRNLLQMLLEIAARDGSLLNALLDAAVFFMLPFLGSQVWPVLYR</sequence>
<name>A0A5C3MCI8_9AGAR</name>
<evidence type="ECO:0000313" key="2">
    <source>
        <dbReference type="Proteomes" id="UP000308652"/>
    </source>
</evidence>
<organism evidence="1 2">
    <name type="scientific">Crucibulum laeve</name>
    <dbReference type="NCBI Taxonomy" id="68775"/>
    <lineage>
        <taxon>Eukaryota</taxon>
        <taxon>Fungi</taxon>
        <taxon>Dikarya</taxon>
        <taxon>Basidiomycota</taxon>
        <taxon>Agaricomycotina</taxon>
        <taxon>Agaricomycetes</taxon>
        <taxon>Agaricomycetidae</taxon>
        <taxon>Agaricales</taxon>
        <taxon>Agaricineae</taxon>
        <taxon>Nidulariaceae</taxon>
        <taxon>Crucibulum</taxon>
    </lineage>
</organism>
<gene>
    <name evidence="1" type="ORF">BDQ12DRAFT_708915</name>
</gene>